<proteinExistence type="predicted"/>
<keyword evidence="2" id="KW-1133">Transmembrane helix</keyword>
<keyword evidence="3" id="KW-0732">Signal</keyword>
<keyword evidence="2" id="KW-0472">Membrane</keyword>
<feature type="compositionally biased region" description="Polar residues" evidence="1">
    <location>
        <begin position="42"/>
        <end position="56"/>
    </location>
</feature>
<feature type="signal peptide" evidence="3">
    <location>
        <begin position="1"/>
        <end position="20"/>
    </location>
</feature>
<keyword evidence="2" id="KW-0812">Transmembrane</keyword>
<keyword evidence="5" id="KW-1185">Reference proteome</keyword>
<dbReference type="AlphaFoldDB" id="D7FJQ9"/>
<evidence type="ECO:0000313" key="4">
    <source>
        <dbReference type="EMBL" id="CBJ29161.1"/>
    </source>
</evidence>
<reference evidence="4 5" key="1">
    <citation type="journal article" date="2010" name="Nature">
        <title>The Ectocarpus genome and the independent evolution of multicellularity in brown algae.</title>
        <authorList>
            <person name="Cock J.M."/>
            <person name="Sterck L."/>
            <person name="Rouze P."/>
            <person name="Scornet D."/>
            <person name="Allen A.E."/>
            <person name="Amoutzias G."/>
            <person name="Anthouard V."/>
            <person name="Artiguenave F."/>
            <person name="Aury J.M."/>
            <person name="Badger J.H."/>
            <person name="Beszteri B."/>
            <person name="Billiau K."/>
            <person name="Bonnet E."/>
            <person name="Bothwell J.H."/>
            <person name="Bowler C."/>
            <person name="Boyen C."/>
            <person name="Brownlee C."/>
            <person name="Carrano C.J."/>
            <person name="Charrier B."/>
            <person name="Cho G.Y."/>
            <person name="Coelho S.M."/>
            <person name="Collen J."/>
            <person name="Corre E."/>
            <person name="Da Silva C."/>
            <person name="Delage L."/>
            <person name="Delaroque N."/>
            <person name="Dittami S.M."/>
            <person name="Doulbeau S."/>
            <person name="Elias M."/>
            <person name="Farnham G."/>
            <person name="Gachon C.M."/>
            <person name="Gschloessl B."/>
            <person name="Heesch S."/>
            <person name="Jabbari K."/>
            <person name="Jubin C."/>
            <person name="Kawai H."/>
            <person name="Kimura K."/>
            <person name="Kloareg B."/>
            <person name="Kupper F.C."/>
            <person name="Lang D."/>
            <person name="Le Bail A."/>
            <person name="Leblanc C."/>
            <person name="Lerouge P."/>
            <person name="Lohr M."/>
            <person name="Lopez P.J."/>
            <person name="Martens C."/>
            <person name="Maumus F."/>
            <person name="Michel G."/>
            <person name="Miranda-Saavedra D."/>
            <person name="Morales J."/>
            <person name="Moreau H."/>
            <person name="Motomura T."/>
            <person name="Nagasato C."/>
            <person name="Napoli C.A."/>
            <person name="Nelson D.R."/>
            <person name="Nyvall-Collen P."/>
            <person name="Peters A.F."/>
            <person name="Pommier C."/>
            <person name="Potin P."/>
            <person name="Poulain J."/>
            <person name="Quesneville H."/>
            <person name="Read B."/>
            <person name="Rensing S.A."/>
            <person name="Ritter A."/>
            <person name="Rousvoal S."/>
            <person name="Samanta M."/>
            <person name="Samson G."/>
            <person name="Schroeder D.C."/>
            <person name="Segurens B."/>
            <person name="Strittmatter M."/>
            <person name="Tonon T."/>
            <person name="Tregear J.W."/>
            <person name="Valentin K."/>
            <person name="von Dassow P."/>
            <person name="Yamagishi T."/>
            <person name="Van de Peer Y."/>
            <person name="Wincker P."/>
        </authorList>
    </citation>
    <scope>NUCLEOTIDE SEQUENCE [LARGE SCALE GENOMIC DNA]</scope>
    <source>
        <strain evidence="5">Ec32 / CCAP1310/4</strain>
    </source>
</reference>
<dbReference type="OrthoDB" id="4350at2759"/>
<accession>D7FJQ9</accession>
<dbReference type="eggNOG" id="ENOG502S61B">
    <property type="taxonomic scope" value="Eukaryota"/>
</dbReference>
<evidence type="ECO:0000256" key="2">
    <source>
        <dbReference type="SAM" id="Phobius"/>
    </source>
</evidence>
<evidence type="ECO:0000313" key="5">
    <source>
        <dbReference type="Proteomes" id="UP000002630"/>
    </source>
</evidence>
<feature type="region of interest" description="Disordered" evidence="1">
    <location>
        <begin position="42"/>
        <end position="75"/>
    </location>
</feature>
<feature type="transmembrane region" description="Helical" evidence="2">
    <location>
        <begin position="244"/>
        <end position="263"/>
    </location>
</feature>
<evidence type="ECO:0000256" key="3">
    <source>
        <dbReference type="SAM" id="SignalP"/>
    </source>
</evidence>
<protein>
    <submittedName>
        <fullName evidence="4">Uncharacterized protein</fullName>
    </submittedName>
</protein>
<dbReference type="EMBL" id="FN647972">
    <property type="protein sequence ID" value="CBJ29161.1"/>
    <property type="molecule type" value="Genomic_DNA"/>
</dbReference>
<dbReference type="EMBL" id="FN649741">
    <property type="protein sequence ID" value="CBJ29161.1"/>
    <property type="molecule type" value="Genomic_DNA"/>
</dbReference>
<evidence type="ECO:0000256" key="1">
    <source>
        <dbReference type="SAM" id="MobiDB-lite"/>
    </source>
</evidence>
<organism evidence="4 5">
    <name type="scientific">Ectocarpus siliculosus</name>
    <name type="common">Brown alga</name>
    <name type="synonym">Conferva siliculosa</name>
    <dbReference type="NCBI Taxonomy" id="2880"/>
    <lineage>
        <taxon>Eukaryota</taxon>
        <taxon>Sar</taxon>
        <taxon>Stramenopiles</taxon>
        <taxon>Ochrophyta</taxon>
        <taxon>PX clade</taxon>
        <taxon>Phaeophyceae</taxon>
        <taxon>Ectocarpales</taxon>
        <taxon>Ectocarpaceae</taxon>
        <taxon>Ectocarpus</taxon>
    </lineage>
</organism>
<feature type="compositionally biased region" description="Basic and acidic residues" evidence="1">
    <location>
        <begin position="59"/>
        <end position="70"/>
    </location>
</feature>
<feature type="chain" id="PRO_5003095627" evidence="3">
    <location>
        <begin position="21"/>
        <end position="268"/>
    </location>
</feature>
<dbReference type="InParanoid" id="D7FJQ9"/>
<sequence>MTRCISMCLVAMAAAPLTKAFVAPGSSLSVSVLGREGVTRSCSKASARGTSSTSCRMTKKTETEGAEGDKKKTKPPAWMFNDDGVAYAPWMVDAFDPENLAKVAASIEARKEKEANTVPEALGALARDPQQMELSGAGLSAKRVSDEMVELTWKTGNEEGNIGFIVSRRAAKTDEWQEIASYKDFPPLNSKGPGGGIYTYADDNVDLGTWVYRISDISKSGVKSDLCQTLIELQSGADELQTKIGVAGLAIVLIAAAAAGTFIDPFAS</sequence>
<dbReference type="Proteomes" id="UP000002630">
    <property type="component" value="Linkage Group LG16"/>
</dbReference>
<name>D7FJQ9_ECTSI</name>
<gene>
    <name evidence="4" type="ORF">Esi_0136_0028</name>
</gene>